<evidence type="ECO:0000256" key="1">
    <source>
        <dbReference type="SAM" id="SignalP"/>
    </source>
</evidence>
<accession>A0ABU8LPK3</accession>
<dbReference type="Proteomes" id="UP001366085">
    <property type="component" value="Unassembled WGS sequence"/>
</dbReference>
<sequence>MIIKNRLAAAALAACLTVGGGIAVAAPAQAYEMVKQSFRVDKYGYSSKALCDYGKKVTAQSITASGGYIYAGDNCNYFGSTKKYGFSLTYWKWVPKPS</sequence>
<dbReference type="RefSeq" id="WP_337321974.1">
    <property type="nucleotide sequence ID" value="NZ_JBBDGN010000019.1"/>
</dbReference>
<evidence type="ECO:0000313" key="2">
    <source>
        <dbReference type="EMBL" id="MEJ1092920.1"/>
    </source>
</evidence>
<proteinExistence type="predicted"/>
<reference evidence="2 3" key="1">
    <citation type="submission" date="2024-02" db="EMBL/GenBank/DDBJ databases">
        <authorList>
            <person name="Saticioglu I.B."/>
        </authorList>
    </citation>
    <scope>NUCLEOTIDE SEQUENCE [LARGE SCALE GENOMIC DNA]</scope>
    <source>
        <strain evidence="2 3">Mu-43</strain>
    </source>
</reference>
<keyword evidence="1" id="KW-0732">Signal</keyword>
<dbReference type="EMBL" id="JBBDGN010000019">
    <property type="protein sequence ID" value="MEJ1092920.1"/>
    <property type="molecule type" value="Genomic_DNA"/>
</dbReference>
<name>A0ABU8LPK3_9MICO</name>
<evidence type="ECO:0000313" key="3">
    <source>
        <dbReference type="Proteomes" id="UP001366085"/>
    </source>
</evidence>
<organism evidence="2 3">
    <name type="scientific">Microbacterium istanbulense</name>
    <dbReference type="NCBI Taxonomy" id="3122049"/>
    <lineage>
        <taxon>Bacteria</taxon>
        <taxon>Bacillati</taxon>
        <taxon>Actinomycetota</taxon>
        <taxon>Actinomycetes</taxon>
        <taxon>Micrococcales</taxon>
        <taxon>Microbacteriaceae</taxon>
        <taxon>Microbacterium</taxon>
    </lineage>
</organism>
<feature type="signal peptide" evidence="1">
    <location>
        <begin position="1"/>
        <end position="30"/>
    </location>
</feature>
<gene>
    <name evidence="2" type="ORF">WDU93_14630</name>
</gene>
<feature type="chain" id="PRO_5045137600" description="Secreted protein" evidence="1">
    <location>
        <begin position="31"/>
        <end position="98"/>
    </location>
</feature>
<evidence type="ECO:0008006" key="4">
    <source>
        <dbReference type="Google" id="ProtNLM"/>
    </source>
</evidence>
<keyword evidence="3" id="KW-1185">Reference proteome</keyword>
<comment type="caution">
    <text evidence="2">The sequence shown here is derived from an EMBL/GenBank/DDBJ whole genome shotgun (WGS) entry which is preliminary data.</text>
</comment>
<protein>
    <recommendedName>
        <fullName evidence="4">Secreted protein</fullName>
    </recommendedName>
</protein>